<evidence type="ECO:0000313" key="3">
    <source>
        <dbReference type="Proteomes" id="UP000005019"/>
    </source>
</evidence>
<dbReference type="OrthoDB" id="8909515at2"/>
<gene>
    <name evidence="2" type="ORF">METUNv1_03152</name>
</gene>
<evidence type="ECO:0000313" key="2">
    <source>
        <dbReference type="EMBL" id="EGK70591.1"/>
    </source>
</evidence>
<accession>F5RFR5</accession>
<feature type="transmembrane region" description="Helical" evidence="1">
    <location>
        <begin position="46"/>
        <end position="72"/>
    </location>
</feature>
<dbReference type="EMBL" id="AFHG01000056">
    <property type="protein sequence ID" value="EGK70591.1"/>
    <property type="molecule type" value="Genomic_DNA"/>
</dbReference>
<evidence type="ECO:0008006" key="4">
    <source>
        <dbReference type="Google" id="ProtNLM"/>
    </source>
</evidence>
<organism evidence="2 3">
    <name type="scientific">Methyloversatilis universalis (strain ATCC BAA-1314 / DSM 25237 / JCM 13912 / CCUG 52030 / FAM5)</name>
    <dbReference type="NCBI Taxonomy" id="1000565"/>
    <lineage>
        <taxon>Bacteria</taxon>
        <taxon>Pseudomonadati</taxon>
        <taxon>Pseudomonadota</taxon>
        <taxon>Betaproteobacteria</taxon>
        <taxon>Nitrosomonadales</taxon>
        <taxon>Sterolibacteriaceae</taxon>
        <taxon>Methyloversatilis</taxon>
    </lineage>
</organism>
<dbReference type="Pfam" id="PF07332">
    <property type="entry name" value="Phage_holin_3_6"/>
    <property type="match status" value="1"/>
</dbReference>
<keyword evidence="1" id="KW-1133">Transmembrane helix</keyword>
<protein>
    <recommendedName>
        <fullName evidence="4">Transmembrane protein</fullName>
    </recommendedName>
</protein>
<proteinExistence type="predicted"/>
<keyword evidence="3" id="KW-1185">Reference proteome</keyword>
<keyword evidence="1" id="KW-0812">Transmembrane</keyword>
<dbReference type="AlphaFoldDB" id="F5RFR5"/>
<dbReference type="STRING" id="1000565.METUNv1_03152"/>
<name>F5RFR5_METUF</name>
<dbReference type="RefSeq" id="WP_008063352.1">
    <property type="nucleotide sequence ID" value="NZ_AFHG01000056.1"/>
</dbReference>
<keyword evidence="1" id="KW-0472">Membrane</keyword>
<dbReference type="Proteomes" id="UP000005019">
    <property type="component" value="Unassembled WGS sequence"/>
</dbReference>
<feature type="transmembrane region" description="Helical" evidence="1">
    <location>
        <begin position="78"/>
        <end position="99"/>
    </location>
</feature>
<dbReference type="eggNOG" id="COG5393">
    <property type="taxonomic scope" value="Bacteria"/>
</dbReference>
<comment type="caution">
    <text evidence="2">The sequence shown here is derived from an EMBL/GenBank/DDBJ whole genome shotgun (WGS) entry which is preliminary data.</text>
</comment>
<dbReference type="InterPro" id="IPR009937">
    <property type="entry name" value="Phage_holin_3_6"/>
</dbReference>
<sequence>MAATPRPERLGASLKGFVSSLIEIVHVRLELITVEARDEALRLTELLVYGALAIAFLTFGIAFLAVLLTVLLWDSHRLLVLTLFSTLFITLGAVAAVIARARMAEGTRLFASTLDELKRDQDALNR</sequence>
<evidence type="ECO:0000256" key="1">
    <source>
        <dbReference type="SAM" id="Phobius"/>
    </source>
</evidence>
<reference evidence="2 3" key="1">
    <citation type="journal article" date="2011" name="J. Bacteriol.">
        <title>Genome sequence of Methyloversatilis universalis FAM5T, a methylotrophic representative of the order Rhodocyclales.</title>
        <authorList>
            <person name="Kittichotirat W."/>
            <person name="Good N.M."/>
            <person name="Hall R."/>
            <person name="Bringel F."/>
            <person name="Lajus A."/>
            <person name="Medigue C."/>
            <person name="Smalley N.E."/>
            <person name="Beck D."/>
            <person name="Bumgarner R."/>
            <person name="Vuilleumier S."/>
            <person name="Kalyuzhnaya M.G."/>
        </authorList>
    </citation>
    <scope>NUCLEOTIDE SEQUENCE [LARGE SCALE GENOMIC DNA]</scope>
    <source>
        <strain evidence="3">ATCC BAA-1314 / JCM 13912 / FAM5</strain>
    </source>
</reference>